<keyword evidence="7" id="KW-1185">Reference proteome</keyword>
<feature type="compositionally biased region" description="Low complexity" evidence="4">
    <location>
        <begin position="205"/>
        <end position="220"/>
    </location>
</feature>
<accession>A0AAV4D243</accession>
<feature type="domain" description="RRM" evidence="5">
    <location>
        <begin position="583"/>
        <end position="658"/>
    </location>
</feature>
<sequence>MRYFSKSPTISYKDHVINEEVKKHTRYAVEVPSSPTKGKKGKPVKPVPTKDEEDSSSEEEMQTKAKAAPVKAVKQAVKEVSDEDSSSSEEEVQVPQKNAKKAAKRPAEETPKEVNGPKKAKNAKAAEPTTKKEKKVVKKESSSEEDSEEEDEEEDSKPVKQTSNQKKQPAQQTKQPATEKKTTAEDESSSEEDSDEEEEEEPPVKKQVPAKPAVKQAKASPTKKVVFSKEESSSEEDSSDEDSSEEEKTPVKMSKVIGKPASQKPKANEDDDDDEDDDSEDESEDEEEAKPQKKAAVNGAKSVAKKGKDVEEDESEDEDDEDDDEEDDDDEEEQITKAKDSKKRKKEAAPAQVPAKKAKVEANGESGQLATLFVGNLDRNTTESDLTQFFLENGISVEEVRKPPNKMNAFVDLKNADDLDKALGLSGSEVDGRAINVEKAKPKGAPREQNKSFGSPSFGSPGGNQKDGDSRTLFVKNLPEDATADDLREIFDTAADVRLPMRDGYHKGFGFIEFEDATAMEAAMSEKQGVEMNGSSLYLDYMGQKSTFKSNRGAQRGGDRRGRGGFDGGDRRQSNSGARGESKVLFVKNLSYDTEESTLTSMFEGSVSARIPTFPDTGKPRGFAFIDFDSADKAAAAYDAMNGETIDGRQVRLDFAAEKGSGGGGDFSPRGRGGRGGSFGGGRGFGGRGRGGDRGRGGRGGRGGGGFNKGKGGIVQSEGKKMTFDDSD</sequence>
<feature type="compositionally biased region" description="Acidic residues" evidence="4">
    <location>
        <begin position="233"/>
        <end position="245"/>
    </location>
</feature>
<feature type="compositionally biased region" description="Low complexity" evidence="4">
    <location>
        <begin position="165"/>
        <end position="176"/>
    </location>
</feature>
<feature type="region of interest" description="Disordered" evidence="4">
    <location>
        <begin position="27"/>
        <end position="366"/>
    </location>
</feature>
<dbReference type="Pfam" id="PF00076">
    <property type="entry name" value="RRM_1"/>
    <property type="match status" value="3"/>
</dbReference>
<feature type="compositionally biased region" description="Acidic residues" evidence="4">
    <location>
        <begin position="81"/>
        <end position="92"/>
    </location>
</feature>
<feature type="compositionally biased region" description="Acidic residues" evidence="4">
    <location>
        <begin position="185"/>
        <end position="201"/>
    </location>
</feature>
<feature type="compositionally biased region" description="Acidic residues" evidence="4">
    <location>
        <begin position="310"/>
        <end position="333"/>
    </location>
</feature>
<feature type="compositionally biased region" description="Basic and acidic residues" evidence="4">
    <location>
        <begin position="557"/>
        <end position="573"/>
    </location>
</feature>
<name>A0AAV4D243_9GAST</name>
<dbReference type="InterPro" id="IPR035979">
    <property type="entry name" value="RBD_domain_sf"/>
</dbReference>
<evidence type="ECO:0000256" key="3">
    <source>
        <dbReference type="PROSITE-ProRule" id="PRU00176"/>
    </source>
</evidence>
<feature type="compositionally biased region" description="Low complexity" evidence="4">
    <location>
        <begin position="64"/>
        <end position="75"/>
    </location>
</feature>
<evidence type="ECO:0000259" key="5">
    <source>
        <dbReference type="PROSITE" id="PS50102"/>
    </source>
</evidence>
<dbReference type="Proteomes" id="UP000735302">
    <property type="component" value="Unassembled WGS sequence"/>
</dbReference>
<dbReference type="PANTHER" id="PTHR23236">
    <property type="entry name" value="EUKARYOTIC TRANSLATION INITIATION FACTOR 4B/4H"/>
    <property type="match status" value="1"/>
</dbReference>
<dbReference type="GO" id="GO:0003723">
    <property type="term" value="F:RNA binding"/>
    <property type="evidence" value="ECO:0007669"/>
    <property type="project" value="UniProtKB-UniRule"/>
</dbReference>
<dbReference type="Gene3D" id="3.30.70.330">
    <property type="match status" value="3"/>
</dbReference>
<protein>
    <submittedName>
        <fullName evidence="6">Nucleolin-like</fullName>
    </submittedName>
</protein>
<feature type="region of interest" description="Disordered" evidence="4">
    <location>
        <begin position="657"/>
        <end position="728"/>
    </location>
</feature>
<gene>
    <name evidence="6" type="ORF">PoB_006462800</name>
</gene>
<dbReference type="PROSITE" id="PS50102">
    <property type="entry name" value="RRM"/>
    <property type="match status" value="3"/>
</dbReference>
<feature type="region of interest" description="Disordered" evidence="4">
    <location>
        <begin position="548"/>
        <end position="580"/>
    </location>
</feature>
<dbReference type="AlphaFoldDB" id="A0AAV4D243"/>
<feature type="domain" description="RRM" evidence="5">
    <location>
        <begin position="471"/>
        <end position="544"/>
    </location>
</feature>
<feature type="region of interest" description="Disordered" evidence="4">
    <location>
        <begin position="430"/>
        <end position="476"/>
    </location>
</feature>
<dbReference type="SMART" id="SM00360">
    <property type="entry name" value="RRM"/>
    <property type="match status" value="3"/>
</dbReference>
<keyword evidence="2 3" id="KW-0694">RNA-binding</keyword>
<feature type="compositionally biased region" description="Acidic residues" evidence="4">
    <location>
        <begin position="269"/>
        <end position="288"/>
    </location>
</feature>
<feature type="compositionally biased region" description="Acidic residues" evidence="4">
    <location>
        <begin position="143"/>
        <end position="155"/>
    </location>
</feature>
<evidence type="ECO:0000256" key="4">
    <source>
        <dbReference type="SAM" id="MobiDB-lite"/>
    </source>
</evidence>
<keyword evidence="1" id="KW-0677">Repeat</keyword>
<dbReference type="InterPro" id="IPR000504">
    <property type="entry name" value="RRM_dom"/>
</dbReference>
<dbReference type="EMBL" id="BLXT01007309">
    <property type="protein sequence ID" value="GFO38123.1"/>
    <property type="molecule type" value="Genomic_DNA"/>
</dbReference>
<feature type="domain" description="RRM" evidence="5">
    <location>
        <begin position="370"/>
        <end position="442"/>
    </location>
</feature>
<feature type="compositionally biased region" description="Basic and acidic residues" evidence="4">
    <location>
        <begin position="430"/>
        <end position="450"/>
    </location>
</feature>
<dbReference type="SUPFAM" id="SSF54928">
    <property type="entry name" value="RNA-binding domain, RBD"/>
    <property type="match status" value="3"/>
</dbReference>
<evidence type="ECO:0000256" key="1">
    <source>
        <dbReference type="ARBA" id="ARBA00022737"/>
    </source>
</evidence>
<evidence type="ECO:0000313" key="6">
    <source>
        <dbReference type="EMBL" id="GFO38123.1"/>
    </source>
</evidence>
<feature type="compositionally biased region" description="Basic and acidic residues" evidence="4">
    <location>
        <begin position="105"/>
        <end position="116"/>
    </location>
</feature>
<dbReference type="PANTHER" id="PTHR23236:SF119">
    <property type="entry name" value="NUCLEAR RNA-BINDING PROTEIN SART-3"/>
    <property type="match status" value="1"/>
</dbReference>
<feature type="compositionally biased region" description="Basic and acidic residues" evidence="4">
    <location>
        <begin position="718"/>
        <end position="728"/>
    </location>
</feature>
<reference evidence="6 7" key="1">
    <citation type="journal article" date="2021" name="Elife">
        <title>Chloroplast acquisition without the gene transfer in kleptoplastic sea slugs, Plakobranchus ocellatus.</title>
        <authorList>
            <person name="Maeda T."/>
            <person name="Takahashi S."/>
            <person name="Yoshida T."/>
            <person name="Shimamura S."/>
            <person name="Takaki Y."/>
            <person name="Nagai Y."/>
            <person name="Toyoda A."/>
            <person name="Suzuki Y."/>
            <person name="Arimoto A."/>
            <person name="Ishii H."/>
            <person name="Satoh N."/>
            <person name="Nishiyama T."/>
            <person name="Hasebe M."/>
            <person name="Maruyama T."/>
            <person name="Minagawa J."/>
            <person name="Obokata J."/>
            <person name="Shigenobu S."/>
        </authorList>
    </citation>
    <scope>NUCLEOTIDE SEQUENCE [LARGE SCALE GENOMIC DNA]</scope>
</reference>
<feature type="compositionally biased region" description="Acidic residues" evidence="4">
    <location>
        <begin position="51"/>
        <end position="60"/>
    </location>
</feature>
<evidence type="ECO:0000256" key="2">
    <source>
        <dbReference type="ARBA" id="ARBA00022884"/>
    </source>
</evidence>
<feature type="compositionally biased region" description="Gly residues" evidence="4">
    <location>
        <begin position="674"/>
        <end position="689"/>
    </location>
</feature>
<feature type="compositionally biased region" description="Gly residues" evidence="4">
    <location>
        <begin position="698"/>
        <end position="713"/>
    </location>
</feature>
<comment type="caution">
    <text evidence="6">The sequence shown here is derived from an EMBL/GenBank/DDBJ whole genome shotgun (WGS) entry which is preliminary data.</text>
</comment>
<organism evidence="6 7">
    <name type="scientific">Plakobranchus ocellatus</name>
    <dbReference type="NCBI Taxonomy" id="259542"/>
    <lineage>
        <taxon>Eukaryota</taxon>
        <taxon>Metazoa</taxon>
        <taxon>Spiralia</taxon>
        <taxon>Lophotrochozoa</taxon>
        <taxon>Mollusca</taxon>
        <taxon>Gastropoda</taxon>
        <taxon>Heterobranchia</taxon>
        <taxon>Euthyneura</taxon>
        <taxon>Panpulmonata</taxon>
        <taxon>Sacoglossa</taxon>
        <taxon>Placobranchoidea</taxon>
        <taxon>Plakobranchidae</taxon>
        <taxon>Plakobranchus</taxon>
    </lineage>
</organism>
<proteinExistence type="predicted"/>
<evidence type="ECO:0000313" key="7">
    <source>
        <dbReference type="Proteomes" id="UP000735302"/>
    </source>
</evidence>
<dbReference type="InterPro" id="IPR012677">
    <property type="entry name" value="Nucleotide-bd_a/b_plait_sf"/>
</dbReference>